<evidence type="ECO:0000313" key="2">
    <source>
        <dbReference type="EMBL" id="VDZ51239.1"/>
    </source>
</evidence>
<proteinExistence type="predicted"/>
<gene>
    <name evidence="2" type="ORF">NCTC11214_00101</name>
</gene>
<organism evidence="2 3">
    <name type="scientific">Serratia odorifera</name>
    <dbReference type="NCBI Taxonomy" id="618"/>
    <lineage>
        <taxon>Bacteria</taxon>
        <taxon>Pseudomonadati</taxon>
        <taxon>Pseudomonadota</taxon>
        <taxon>Gammaproteobacteria</taxon>
        <taxon>Enterobacterales</taxon>
        <taxon>Yersiniaceae</taxon>
        <taxon>Serratia</taxon>
    </lineage>
</organism>
<dbReference type="Pfam" id="PF02387">
    <property type="entry name" value="IncFII_repA"/>
    <property type="match status" value="1"/>
</dbReference>
<keyword evidence="1" id="KW-0235">DNA replication</keyword>
<evidence type="ECO:0000313" key="3">
    <source>
        <dbReference type="Proteomes" id="UP000281391"/>
    </source>
</evidence>
<name>A0A447KJY5_SEROD</name>
<dbReference type="Proteomes" id="UP000281391">
    <property type="component" value="Chromosome"/>
</dbReference>
<protein>
    <submittedName>
        <fullName evidence="2">Replication protein</fullName>
    </submittedName>
</protein>
<reference evidence="2 3" key="1">
    <citation type="submission" date="2018-12" db="EMBL/GenBank/DDBJ databases">
        <authorList>
            <consortium name="Pathogen Informatics"/>
        </authorList>
    </citation>
    <scope>NUCLEOTIDE SEQUENCE [LARGE SCALE GENOMIC DNA]</scope>
    <source>
        <strain evidence="2 3">NCTC11214</strain>
    </source>
</reference>
<dbReference type="GO" id="GO:0006260">
    <property type="term" value="P:DNA replication"/>
    <property type="evidence" value="ECO:0007669"/>
    <property type="project" value="UniProtKB-KW"/>
</dbReference>
<sequence>MDNRSTIQQATSARSRGCYVSNPFPSYQPPKAGAKKPALIRALVTAARENQPARHEAWYTTPRVQQKTGLTRPVFKRMNEHRARAINALMVAMSDRLNIVTGKVEASVEQLSDWCGLSTGSGDKKSISRASRAITTLEELGALACERAWDEASRSHIPKIIWVTELFFVLIGYELGKYQAAQNQQLAWMNQGLIKQGETPITLTEARRRAKEQHIKRAFEHRARHHAFKQQRRQAQKLLQMERQQARTEILNGLIKMYSKDELEAMGHLELKRQVDQRYHALRKLATTAPPDTP</sequence>
<dbReference type="GO" id="GO:0006276">
    <property type="term" value="P:plasmid maintenance"/>
    <property type="evidence" value="ECO:0007669"/>
    <property type="project" value="InterPro"/>
</dbReference>
<accession>A0A447KJY5</accession>
<dbReference type="KEGG" id="sof:NCTC11214_00101"/>
<dbReference type="AlphaFoldDB" id="A0A447KJY5"/>
<dbReference type="EMBL" id="LR134117">
    <property type="protein sequence ID" value="VDZ51239.1"/>
    <property type="molecule type" value="Genomic_DNA"/>
</dbReference>
<dbReference type="NCBIfam" id="NF040977">
    <property type="entry name" value="RepA_IncFII_LM"/>
    <property type="match status" value="1"/>
</dbReference>
<dbReference type="InterPro" id="IPR003446">
    <property type="entry name" value="Plasmid_replication_init_RepA"/>
</dbReference>
<dbReference type="RefSeq" id="WP_227745678.1">
    <property type="nucleotide sequence ID" value="NZ_NJFR02000001.1"/>
</dbReference>
<evidence type="ECO:0000256" key="1">
    <source>
        <dbReference type="ARBA" id="ARBA00022705"/>
    </source>
</evidence>